<gene>
    <name evidence="2" type="ORF">ACFQE1_00330</name>
</gene>
<keyword evidence="1" id="KW-0472">Membrane</keyword>
<name>A0ABD5RVJ1_9EURY</name>
<evidence type="ECO:0000256" key="1">
    <source>
        <dbReference type="SAM" id="Phobius"/>
    </source>
</evidence>
<sequence length="80" mass="8595">MDIPYFVLAVCYTILFVWISISTDSDGIQRYSAIAGIIGGVIFAANTFFEIDNAVITIGTVVIFLVALVGHIFGPRAQPA</sequence>
<keyword evidence="1" id="KW-0812">Transmembrane</keyword>
<reference evidence="2 3" key="1">
    <citation type="journal article" date="2019" name="Int. J. Syst. Evol. Microbiol.">
        <title>The Global Catalogue of Microorganisms (GCM) 10K type strain sequencing project: providing services to taxonomists for standard genome sequencing and annotation.</title>
        <authorList>
            <consortium name="The Broad Institute Genomics Platform"/>
            <consortium name="The Broad Institute Genome Sequencing Center for Infectious Disease"/>
            <person name="Wu L."/>
            <person name="Ma J."/>
        </authorList>
    </citation>
    <scope>NUCLEOTIDE SEQUENCE [LARGE SCALE GENOMIC DNA]</scope>
    <source>
        <strain evidence="2 3">NBRC 111368</strain>
    </source>
</reference>
<proteinExistence type="predicted"/>
<accession>A0ABD5RVJ1</accession>
<feature type="transmembrane region" description="Helical" evidence="1">
    <location>
        <begin position="31"/>
        <end position="49"/>
    </location>
</feature>
<dbReference type="EMBL" id="JBHSWU010000001">
    <property type="protein sequence ID" value="MFC6722872.1"/>
    <property type="molecule type" value="Genomic_DNA"/>
</dbReference>
<feature type="transmembrane region" description="Helical" evidence="1">
    <location>
        <begin position="6"/>
        <end position="24"/>
    </location>
</feature>
<dbReference type="AlphaFoldDB" id="A0ABD5RVJ1"/>
<keyword evidence="1" id="KW-1133">Transmembrane helix</keyword>
<keyword evidence="3" id="KW-1185">Reference proteome</keyword>
<evidence type="ECO:0000313" key="3">
    <source>
        <dbReference type="Proteomes" id="UP001596328"/>
    </source>
</evidence>
<dbReference type="Proteomes" id="UP001596328">
    <property type="component" value="Unassembled WGS sequence"/>
</dbReference>
<organism evidence="2 3">
    <name type="scientific">Halobium palmae</name>
    <dbReference type="NCBI Taxonomy" id="1776492"/>
    <lineage>
        <taxon>Archaea</taxon>
        <taxon>Methanobacteriati</taxon>
        <taxon>Methanobacteriota</taxon>
        <taxon>Stenosarchaea group</taxon>
        <taxon>Halobacteria</taxon>
        <taxon>Halobacteriales</taxon>
        <taxon>Haloferacaceae</taxon>
        <taxon>Halobium</taxon>
    </lineage>
</organism>
<protein>
    <submittedName>
        <fullName evidence="2">Uncharacterized protein</fullName>
    </submittedName>
</protein>
<feature type="transmembrane region" description="Helical" evidence="1">
    <location>
        <begin position="55"/>
        <end position="74"/>
    </location>
</feature>
<comment type="caution">
    <text evidence="2">The sequence shown here is derived from an EMBL/GenBank/DDBJ whole genome shotgun (WGS) entry which is preliminary data.</text>
</comment>
<evidence type="ECO:0000313" key="2">
    <source>
        <dbReference type="EMBL" id="MFC6722872.1"/>
    </source>
</evidence>